<dbReference type="GO" id="GO:0008237">
    <property type="term" value="F:metallopeptidase activity"/>
    <property type="evidence" value="ECO:0007669"/>
    <property type="project" value="UniProtKB-KW"/>
</dbReference>
<dbReference type="OrthoDB" id="9803993at2"/>
<proteinExistence type="inferred from homology"/>
<evidence type="ECO:0000256" key="5">
    <source>
        <dbReference type="ARBA" id="ARBA00022438"/>
    </source>
</evidence>
<dbReference type="AlphaFoldDB" id="A0A1U7NNN8"/>
<evidence type="ECO:0000256" key="3">
    <source>
        <dbReference type="ARBA" id="ARBA00001947"/>
    </source>
</evidence>
<dbReference type="GO" id="GO:0006508">
    <property type="term" value="P:proteolysis"/>
    <property type="evidence" value="ECO:0007669"/>
    <property type="project" value="UniProtKB-KW"/>
</dbReference>
<dbReference type="Gene3D" id="3.40.1830.10">
    <property type="entry name" value="Thermophilic metalloprotease (M29)"/>
    <property type="match status" value="1"/>
</dbReference>
<dbReference type="PANTHER" id="PTHR34448">
    <property type="entry name" value="AMINOPEPTIDASE"/>
    <property type="match status" value="1"/>
</dbReference>
<protein>
    <recommendedName>
        <fullName evidence="12">Aminopeptidase</fullName>
    </recommendedName>
</protein>
<organism evidence="10 11">
    <name type="scientific">Dubosiella newyorkensis</name>
    <dbReference type="NCBI Taxonomy" id="1862672"/>
    <lineage>
        <taxon>Bacteria</taxon>
        <taxon>Bacillati</taxon>
        <taxon>Bacillota</taxon>
        <taxon>Erysipelotrichia</taxon>
        <taxon>Erysipelotrichales</taxon>
        <taxon>Erysipelotrichaceae</taxon>
        <taxon>Dubosiella</taxon>
    </lineage>
</organism>
<dbReference type="RefSeq" id="WP_076340999.1">
    <property type="nucleotide sequence ID" value="NZ_CAJTMI010000036.1"/>
</dbReference>
<sequence length="414" mass="47045">MNEKKLKQYAKLIIEKGLNVHNGQLVVVRANLEAYPLVRLISKEAYKKGAKDVIVKYQDEQIEHDHLLYADPSCFENVLLSESLFYDETAQAGACYLTLTGNDPDLMRDADPKRITMYRKSFNRASKEYRKQIDQMKVSWCIAAAPTASWAQKVFPTLSKEEAIDALWDSIFQACRVDEEYTLENWQNHLDAFQDHLNWLNGLSIQSLWYKNKAGTDLEVRLPENYRFVGGDSKLQVEGTPSYSPNIPTEEIFSAPFKYGVNGRLVATLPLVYQGNRIEDFWFEFKDGKVVDYDAKVGKDVLESILETDEGAKYLGEVALVPADSPIAKMRRLFYNTLFDENASCHFALGKAYLECVENGLEMDEEAQEQAGLNVSSTHVDFMIGSDDLSIIARCLDGKEVPIFQDGCWVSRID</sequence>
<keyword evidence="6" id="KW-0645">Protease</keyword>
<evidence type="ECO:0000256" key="6">
    <source>
        <dbReference type="ARBA" id="ARBA00022670"/>
    </source>
</evidence>
<dbReference type="GeneID" id="78275117"/>
<comment type="cofactor">
    <cofactor evidence="2">
        <name>Mg(2+)</name>
        <dbReference type="ChEBI" id="CHEBI:18420"/>
    </cofactor>
</comment>
<dbReference type="Pfam" id="PF02073">
    <property type="entry name" value="Peptidase_M29"/>
    <property type="match status" value="1"/>
</dbReference>
<dbReference type="GO" id="GO:0004177">
    <property type="term" value="F:aminopeptidase activity"/>
    <property type="evidence" value="ECO:0007669"/>
    <property type="project" value="UniProtKB-KW"/>
</dbReference>
<evidence type="ECO:0000256" key="2">
    <source>
        <dbReference type="ARBA" id="ARBA00001946"/>
    </source>
</evidence>
<comment type="cofactor">
    <cofactor evidence="3">
        <name>Zn(2+)</name>
        <dbReference type="ChEBI" id="CHEBI:29105"/>
    </cofactor>
</comment>
<dbReference type="GO" id="GO:0046872">
    <property type="term" value="F:metal ion binding"/>
    <property type="evidence" value="ECO:0007669"/>
    <property type="project" value="UniProtKB-KW"/>
</dbReference>
<comment type="caution">
    <text evidence="10">The sequence shown here is derived from an EMBL/GenBank/DDBJ whole genome shotgun (WGS) entry which is preliminary data.</text>
</comment>
<evidence type="ECO:0000313" key="11">
    <source>
        <dbReference type="Proteomes" id="UP000186705"/>
    </source>
</evidence>
<evidence type="ECO:0000256" key="4">
    <source>
        <dbReference type="ARBA" id="ARBA00008236"/>
    </source>
</evidence>
<name>A0A1U7NNN8_9FIRM</name>
<evidence type="ECO:0008006" key="12">
    <source>
        <dbReference type="Google" id="ProtNLM"/>
    </source>
</evidence>
<dbReference type="Proteomes" id="UP000186705">
    <property type="component" value="Unassembled WGS sequence"/>
</dbReference>
<keyword evidence="9" id="KW-0482">Metalloprotease</keyword>
<gene>
    <name evidence="10" type="ORF">BO225_04030</name>
</gene>
<dbReference type="PANTHER" id="PTHR34448:SF3">
    <property type="entry name" value="AMINOPEPTIDASE AMPS"/>
    <property type="match status" value="1"/>
</dbReference>
<dbReference type="STRING" id="1862672.BO225_04030"/>
<evidence type="ECO:0000313" key="10">
    <source>
        <dbReference type="EMBL" id="OLU46959.1"/>
    </source>
</evidence>
<keyword evidence="11" id="KW-1185">Reference proteome</keyword>
<comment type="similarity">
    <text evidence="4">Belongs to the peptidase M29 family.</text>
</comment>
<evidence type="ECO:0000256" key="8">
    <source>
        <dbReference type="ARBA" id="ARBA00022801"/>
    </source>
</evidence>
<dbReference type="EMBL" id="MPKA01000056">
    <property type="protein sequence ID" value="OLU46959.1"/>
    <property type="molecule type" value="Genomic_DNA"/>
</dbReference>
<accession>A0A1U7NNN8</accession>
<evidence type="ECO:0000256" key="9">
    <source>
        <dbReference type="ARBA" id="ARBA00023049"/>
    </source>
</evidence>
<dbReference type="PRINTS" id="PR00919">
    <property type="entry name" value="THERMOPTASE"/>
</dbReference>
<evidence type="ECO:0000256" key="1">
    <source>
        <dbReference type="ARBA" id="ARBA00001941"/>
    </source>
</evidence>
<reference evidence="10 11" key="1">
    <citation type="submission" date="2016-11" db="EMBL/GenBank/DDBJ databases">
        <title>Description of two novel members of the family Erysipelotrichaceae: Ileibacterium lipovorans gen. nov., sp. nov. and Dubosiella newyorkensis, gen. nov., sp. nov.</title>
        <authorList>
            <person name="Cox L.M."/>
            <person name="Sohn J."/>
            <person name="Tyrrell K.L."/>
            <person name="Citron D.M."/>
            <person name="Lawson P.A."/>
            <person name="Patel N.B."/>
            <person name="Iizumi T."/>
            <person name="Perez-Perez G.I."/>
            <person name="Goldstein E.J."/>
            <person name="Blaser M.J."/>
        </authorList>
    </citation>
    <scope>NUCLEOTIDE SEQUENCE [LARGE SCALE GENOMIC DNA]</scope>
    <source>
        <strain evidence="10 11">NYU-BL-A4</strain>
    </source>
</reference>
<dbReference type="InterPro" id="IPR000787">
    <property type="entry name" value="Peptidase_M29"/>
</dbReference>
<keyword evidence="7" id="KW-0479">Metal-binding</keyword>
<keyword evidence="5" id="KW-0031">Aminopeptidase</keyword>
<dbReference type="InterPro" id="IPR052170">
    <property type="entry name" value="M29_Exopeptidase"/>
</dbReference>
<evidence type="ECO:0000256" key="7">
    <source>
        <dbReference type="ARBA" id="ARBA00022723"/>
    </source>
</evidence>
<comment type="cofactor">
    <cofactor evidence="1">
        <name>Co(2+)</name>
        <dbReference type="ChEBI" id="CHEBI:48828"/>
    </cofactor>
</comment>
<dbReference type="InterPro" id="IPR035097">
    <property type="entry name" value="M29_N-terminal"/>
</dbReference>
<dbReference type="SUPFAM" id="SSF144052">
    <property type="entry name" value="Thermophilic metalloprotease-like"/>
    <property type="match status" value="1"/>
</dbReference>
<keyword evidence="8" id="KW-0378">Hydrolase</keyword>